<dbReference type="AlphaFoldDB" id="A0A6G9YTK8"/>
<dbReference type="Pfam" id="PF08028">
    <property type="entry name" value="Acyl-CoA_dh_2"/>
    <property type="match status" value="1"/>
</dbReference>
<dbReference type="Gene3D" id="1.10.540.10">
    <property type="entry name" value="Acyl-CoA dehydrogenase/oxidase, N-terminal domain"/>
    <property type="match status" value="1"/>
</dbReference>
<evidence type="ECO:0000259" key="3">
    <source>
        <dbReference type="Pfam" id="PF08028"/>
    </source>
</evidence>
<name>A0A6G9YTK8_9NOCA</name>
<evidence type="ECO:0000313" key="5">
    <source>
        <dbReference type="Proteomes" id="UP000503540"/>
    </source>
</evidence>
<dbReference type="RefSeq" id="WP_167478596.1">
    <property type="nucleotide sequence ID" value="NZ_CP046172.1"/>
</dbReference>
<dbReference type="Pfam" id="PF02771">
    <property type="entry name" value="Acyl-CoA_dh_N"/>
    <property type="match status" value="1"/>
</dbReference>
<dbReference type="InterPro" id="IPR009100">
    <property type="entry name" value="AcylCoA_DH/oxidase_NM_dom_sf"/>
</dbReference>
<dbReference type="InterPro" id="IPR036250">
    <property type="entry name" value="AcylCo_DH-like_C"/>
</dbReference>
<proteinExistence type="predicted"/>
<feature type="domain" description="Acyl-CoA dehydrogenase C-terminal" evidence="3">
    <location>
        <begin position="245"/>
        <end position="405"/>
    </location>
</feature>
<dbReference type="PANTHER" id="PTHR43884">
    <property type="entry name" value="ACYL-COA DEHYDROGENASE"/>
    <property type="match status" value="1"/>
</dbReference>
<accession>A0A6G9YTK8</accession>
<dbReference type="GO" id="GO:0006552">
    <property type="term" value="P:L-leucine catabolic process"/>
    <property type="evidence" value="ECO:0007669"/>
    <property type="project" value="TreeGrafter"/>
</dbReference>
<dbReference type="PIRSF" id="PIRSF016578">
    <property type="entry name" value="HsaA"/>
    <property type="match status" value="1"/>
</dbReference>
<dbReference type="InterPro" id="IPR013107">
    <property type="entry name" value="Acyl-CoA_DH_C"/>
</dbReference>
<dbReference type="KEGG" id="nah:F5544_43655"/>
<dbReference type="GO" id="GO:0050660">
    <property type="term" value="F:flavin adenine dinucleotide binding"/>
    <property type="evidence" value="ECO:0007669"/>
    <property type="project" value="InterPro"/>
</dbReference>
<dbReference type="SUPFAM" id="SSF47203">
    <property type="entry name" value="Acyl-CoA dehydrogenase C-terminal domain-like"/>
    <property type="match status" value="1"/>
</dbReference>
<dbReference type="InterPro" id="IPR013786">
    <property type="entry name" value="AcylCoA_DH/ox_N"/>
</dbReference>
<dbReference type="PANTHER" id="PTHR43884:SF12">
    <property type="entry name" value="ISOVALERYL-COA DEHYDROGENASE, MITOCHONDRIAL-RELATED"/>
    <property type="match status" value="1"/>
</dbReference>
<evidence type="ECO:0000259" key="2">
    <source>
        <dbReference type="Pfam" id="PF02771"/>
    </source>
</evidence>
<protein>
    <submittedName>
        <fullName evidence="4">SfnB family sulfur acquisition oxidoreductase</fullName>
    </submittedName>
</protein>
<dbReference type="InterPro" id="IPR046373">
    <property type="entry name" value="Acyl-CoA_Oxase/DH_mid-dom_sf"/>
</dbReference>
<keyword evidence="1" id="KW-0560">Oxidoreductase</keyword>
<evidence type="ECO:0000256" key="1">
    <source>
        <dbReference type="ARBA" id="ARBA00023002"/>
    </source>
</evidence>
<gene>
    <name evidence="4" type="ORF">F5544_43655</name>
</gene>
<dbReference type="Gene3D" id="2.40.110.10">
    <property type="entry name" value="Butyryl-CoA Dehydrogenase, subunit A, domain 2"/>
    <property type="match status" value="1"/>
</dbReference>
<dbReference type="SUPFAM" id="SSF56645">
    <property type="entry name" value="Acyl-CoA dehydrogenase NM domain-like"/>
    <property type="match status" value="1"/>
</dbReference>
<keyword evidence="5" id="KW-1185">Reference proteome</keyword>
<sequence length="430" mass="44539">MTAVAAEIRSAAQAISVAGELAADFASGAAARDRDRALPYAEVDRLAASGLLAATVPAGYGGADLPPSVVAEVVRILAAADPNIAQIPHSHFVYLNLLRLAGSDEQRRHYFGKVLRGGRIANAQSERSGATVADISTTLRPAGTRFQIDGTKFYCTGSLFADVLAVLTRLDDPEEVSGLAAGEYIAYLPADTPGVRIIDDWNGIGQRTTGSGTVHLDGVFVDRDQLIARAGAVGAPTGYGSFAQLLHAAIDAGIARGALTAATEFVRTTSRPWFESGVARAIDDPLLIQRFGELSVAVTAAEATLVAAGSAVDAATVGVASRPGGELFGASGRSAATFGGVSASPDGDDPVARASLAVAAAKVLADRAANEVSASLFEVGGTRSAAADLNLHHFWRNARTHTLHDPVRWKYQHLGRALLHDAAPPWHGVI</sequence>
<dbReference type="EMBL" id="CP046172">
    <property type="protein sequence ID" value="QIS16534.1"/>
    <property type="molecule type" value="Genomic_DNA"/>
</dbReference>
<dbReference type="GO" id="GO:0008470">
    <property type="term" value="F:3-methylbutanoyl-CoA dehydrogenase activity"/>
    <property type="evidence" value="ECO:0007669"/>
    <property type="project" value="TreeGrafter"/>
</dbReference>
<feature type="domain" description="Acyl-CoA dehydrogenase/oxidase N-terminal" evidence="2">
    <location>
        <begin position="23"/>
        <end position="117"/>
    </location>
</feature>
<organism evidence="4 5">
    <name type="scientific">Nocardia arthritidis</name>
    <dbReference type="NCBI Taxonomy" id="228602"/>
    <lineage>
        <taxon>Bacteria</taxon>
        <taxon>Bacillati</taxon>
        <taxon>Actinomycetota</taxon>
        <taxon>Actinomycetes</taxon>
        <taxon>Mycobacteriales</taxon>
        <taxon>Nocardiaceae</taxon>
        <taxon>Nocardia</taxon>
    </lineage>
</organism>
<evidence type="ECO:0000313" key="4">
    <source>
        <dbReference type="EMBL" id="QIS16534.1"/>
    </source>
</evidence>
<dbReference type="Gene3D" id="1.20.140.10">
    <property type="entry name" value="Butyryl-CoA Dehydrogenase, subunit A, domain 3"/>
    <property type="match status" value="1"/>
</dbReference>
<dbReference type="Proteomes" id="UP000503540">
    <property type="component" value="Chromosome"/>
</dbReference>
<reference evidence="4 5" key="1">
    <citation type="journal article" date="2019" name="ACS Chem. Biol.">
        <title>Identification and Mobilization of a Cryptic Antibiotic Biosynthesis Gene Locus from a Human-Pathogenic Nocardia Isolate.</title>
        <authorList>
            <person name="Herisse M."/>
            <person name="Ishida K."/>
            <person name="Porter J.L."/>
            <person name="Howden B."/>
            <person name="Hertweck C."/>
            <person name="Stinear T.P."/>
            <person name="Pidot S.J."/>
        </authorList>
    </citation>
    <scope>NUCLEOTIDE SEQUENCE [LARGE SCALE GENOMIC DNA]</scope>
    <source>
        <strain evidence="4 5">AUSMDU00012717</strain>
    </source>
</reference>
<dbReference type="InterPro" id="IPR037069">
    <property type="entry name" value="AcylCoA_DH/ox_N_sf"/>
</dbReference>